<keyword evidence="1" id="KW-0472">Membrane</keyword>
<dbReference type="AlphaFoldDB" id="N0B8P4"/>
<evidence type="ECO:0000313" key="3">
    <source>
        <dbReference type="Proteomes" id="UP000005952"/>
    </source>
</evidence>
<keyword evidence="1" id="KW-0812">Transmembrane</keyword>
<accession>N0B8P4</accession>
<evidence type="ECO:0000313" key="2">
    <source>
        <dbReference type="EMBL" id="AGK59403.1"/>
    </source>
</evidence>
<name>N0B8P4_9HYPH</name>
<proteinExistence type="predicted"/>
<organism evidence="2 3">
    <name type="scientific">Hyphomicrobium denitrificans 1NES1</name>
    <dbReference type="NCBI Taxonomy" id="670307"/>
    <lineage>
        <taxon>Bacteria</taxon>
        <taxon>Pseudomonadati</taxon>
        <taxon>Pseudomonadota</taxon>
        <taxon>Alphaproteobacteria</taxon>
        <taxon>Hyphomicrobiales</taxon>
        <taxon>Hyphomicrobiaceae</taxon>
        <taxon>Hyphomicrobium</taxon>
    </lineage>
</organism>
<dbReference type="KEGG" id="hdt:HYPDE_38668"/>
<reference evidence="2 3" key="1">
    <citation type="journal article" date="2013" name="Genome Announc.">
        <title>Genome sequences for three denitrifying bacterial strains isolated from a uranium- and nitrate-contaminated subsurface environment.</title>
        <authorList>
            <person name="Venkatramanan R."/>
            <person name="Prakash O."/>
            <person name="Woyke T."/>
            <person name="Chain P."/>
            <person name="Goodwin L.A."/>
            <person name="Watson D."/>
            <person name="Brooks S."/>
            <person name="Kostka J.E."/>
            <person name="Green S.J."/>
        </authorList>
    </citation>
    <scope>NUCLEOTIDE SEQUENCE [LARGE SCALE GENOMIC DNA]</scope>
    <source>
        <strain evidence="2 3">1NES1</strain>
    </source>
</reference>
<dbReference type="Proteomes" id="UP000005952">
    <property type="component" value="Chromosome"/>
</dbReference>
<sequence length="202" mass="21273">MTTESAQGQARPSRASRYGCSACIIAVTILFSVPAIAADDAKADKERRAADSLPLPPVTPQQLSPAEQYCSSIVDAAAAAQIAQQTSNLEKARKELAERVAILDAKTAELKSWVKKREDFTAHATDSLVEIYSKMKPDAAASQLTAMDELTAAAITSKLSPKASSLVLAEMDATKASRLTAIIAGAGEVATKLESMANAQHQ</sequence>
<feature type="transmembrane region" description="Helical" evidence="1">
    <location>
        <begin position="15"/>
        <end position="38"/>
    </location>
</feature>
<keyword evidence="3" id="KW-1185">Reference proteome</keyword>
<dbReference type="STRING" id="670307.HYPDE_38668"/>
<dbReference type="RefSeq" id="WP_015599418.1">
    <property type="nucleotide sequence ID" value="NC_021172.1"/>
</dbReference>
<evidence type="ECO:0008006" key="4">
    <source>
        <dbReference type="Google" id="ProtNLM"/>
    </source>
</evidence>
<protein>
    <recommendedName>
        <fullName evidence="4">Magnesium transporter MgtE intracellular domain-containing protein</fullName>
    </recommendedName>
</protein>
<evidence type="ECO:0000256" key="1">
    <source>
        <dbReference type="SAM" id="Phobius"/>
    </source>
</evidence>
<dbReference type="HOGENOM" id="CLU_117598_1_0_5"/>
<dbReference type="eggNOG" id="COG3334">
    <property type="taxonomic scope" value="Bacteria"/>
</dbReference>
<keyword evidence="1" id="KW-1133">Transmembrane helix</keyword>
<gene>
    <name evidence="2" type="ORF">HYPDE_38668</name>
</gene>
<dbReference type="EMBL" id="CP005587">
    <property type="protein sequence ID" value="AGK59403.1"/>
    <property type="molecule type" value="Genomic_DNA"/>
</dbReference>